<reference evidence="1 2" key="1">
    <citation type="journal article" date="2018" name="Sci. Rep.">
        <title>Genomic signatures of local adaptation to the degree of environmental predictability in rotifers.</title>
        <authorList>
            <person name="Franch-Gras L."/>
            <person name="Hahn C."/>
            <person name="Garcia-Roger E.M."/>
            <person name="Carmona M.J."/>
            <person name="Serra M."/>
            <person name="Gomez A."/>
        </authorList>
    </citation>
    <scope>NUCLEOTIDE SEQUENCE [LARGE SCALE GENOMIC DNA]</scope>
    <source>
        <strain evidence="1">HYR1</strain>
    </source>
</reference>
<accession>A0A3M7QQI0</accession>
<sequence length="77" mass="8302">MGASTSIIVFSCLNKLAPSFMIFSATASSTRPSRIKCFLSTSTLGFPRLSNTSGLVNKLITSGGDRSTRIKTIQWKI</sequence>
<comment type="caution">
    <text evidence="1">The sequence shown here is derived from an EMBL/GenBank/DDBJ whole genome shotgun (WGS) entry which is preliminary data.</text>
</comment>
<keyword evidence="2" id="KW-1185">Reference proteome</keyword>
<dbReference type="Proteomes" id="UP000276133">
    <property type="component" value="Unassembled WGS sequence"/>
</dbReference>
<dbReference type="EMBL" id="REGN01005384">
    <property type="protein sequence ID" value="RNA13533.1"/>
    <property type="molecule type" value="Genomic_DNA"/>
</dbReference>
<evidence type="ECO:0000313" key="2">
    <source>
        <dbReference type="Proteomes" id="UP000276133"/>
    </source>
</evidence>
<organism evidence="1 2">
    <name type="scientific">Brachionus plicatilis</name>
    <name type="common">Marine rotifer</name>
    <name type="synonym">Brachionus muelleri</name>
    <dbReference type="NCBI Taxonomy" id="10195"/>
    <lineage>
        <taxon>Eukaryota</taxon>
        <taxon>Metazoa</taxon>
        <taxon>Spiralia</taxon>
        <taxon>Gnathifera</taxon>
        <taxon>Rotifera</taxon>
        <taxon>Eurotatoria</taxon>
        <taxon>Monogononta</taxon>
        <taxon>Pseudotrocha</taxon>
        <taxon>Ploima</taxon>
        <taxon>Brachionidae</taxon>
        <taxon>Brachionus</taxon>
    </lineage>
</organism>
<feature type="non-terminal residue" evidence="1">
    <location>
        <position position="77"/>
    </location>
</feature>
<protein>
    <submittedName>
        <fullName evidence="1">Uncharacterized protein</fullName>
    </submittedName>
</protein>
<gene>
    <name evidence="1" type="ORF">BpHYR1_053461</name>
</gene>
<name>A0A3M7QQI0_BRAPC</name>
<proteinExistence type="predicted"/>
<dbReference type="AlphaFoldDB" id="A0A3M7QQI0"/>
<evidence type="ECO:0000313" key="1">
    <source>
        <dbReference type="EMBL" id="RNA13533.1"/>
    </source>
</evidence>